<sequence length="403" mass="46107">MLGPKSQYLKGAGSYLFFTTMASLKIQASEENVGAIVVSFPSGFEAVKNSSRVKVCRRHRRIDVSVKPNVSDNVEFIGTNYDGQAARPQLLHQLAFVFCPTTNTLTPLPLLSTKTIRLEPKIGNGEELNDVPQNALTREEKAEAMEDLELLYSTRKSTREYKKRNALRANEDAETRQDLDKKIEFISLPAEPDEVAVSSINERNVPPYDLEASHPTSAYPLDKIIFKGEWKYLLDVYNISQAGGEVTPEVYPSFVCNRVHKFESIKDDNEKRKLAGIFSFITHLIRFKDTHEMDSVRSVAHHKIPRILFHKFLSMFVDSESKQLSDEKKELLIGYVLVLTLFVDDFRTELTDIAKDLRKTTINLRLYYESLGCKLVREKQLLLATLPLPLRFASSTRRKRMRR</sequence>
<dbReference type="Pfam" id="PF06870">
    <property type="entry name" value="RNA_pol_I_A49"/>
    <property type="match status" value="1"/>
</dbReference>
<dbReference type="GO" id="GO:0000428">
    <property type="term" value="C:DNA-directed RNA polymerase complex"/>
    <property type="evidence" value="ECO:0007669"/>
    <property type="project" value="UniProtKB-KW"/>
</dbReference>
<evidence type="ECO:0000313" key="7">
    <source>
        <dbReference type="Proteomes" id="UP001454036"/>
    </source>
</evidence>
<evidence type="ECO:0000256" key="5">
    <source>
        <dbReference type="ARBA" id="ARBA00023242"/>
    </source>
</evidence>
<gene>
    <name evidence="6" type="ORF">LIER_27141</name>
</gene>
<reference evidence="6 7" key="1">
    <citation type="submission" date="2024-01" db="EMBL/GenBank/DDBJ databases">
        <title>The complete chloroplast genome sequence of Lithospermum erythrorhizon: insights into the phylogenetic relationship among Boraginaceae species and the maternal lineages of purple gromwells.</title>
        <authorList>
            <person name="Okada T."/>
            <person name="Watanabe K."/>
        </authorList>
    </citation>
    <scope>NUCLEOTIDE SEQUENCE [LARGE SCALE GENOMIC DNA]</scope>
</reference>
<dbReference type="EMBL" id="BAABME010008654">
    <property type="protein sequence ID" value="GAA0173549.1"/>
    <property type="molecule type" value="Genomic_DNA"/>
</dbReference>
<organism evidence="6 7">
    <name type="scientific">Lithospermum erythrorhizon</name>
    <name type="common">Purple gromwell</name>
    <name type="synonym">Lithospermum officinale var. erythrorhizon</name>
    <dbReference type="NCBI Taxonomy" id="34254"/>
    <lineage>
        <taxon>Eukaryota</taxon>
        <taxon>Viridiplantae</taxon>
        <taxon>Streptophyta</taxon>
        <taxon>Embryophyta</taxon>
        <taxon>Tracheophyta</taxon>
        <taxon>Spermatophyta</taxon>
        <taxon>Magnoliopsida</taxon>
        <taxon>eudicotyledons</taxon>
        <taxon>Gunneridae</taxon>
        <taxon>Pentapetalae</taxon>
        <taxon>asterids</taxon>
        <taxon>lamiids</taxon>
        <taxon>Boraginales</taxon>
        <taxon>Boraginaceae</taxon>
        <taxon>Boraginoideae</taxon>
        <taxon>Lithospermeae</taxon>
        <taxon>Lithospermum</taxon>
    </lineage>
</organism>
<proteinExistence type="inferred from homology"/>
<keyword evidence="4" id="KW-0804">Transcription</keyword>
<protein>
    <submittedName>
        <fullName evidence="6">DNA-directed RNA polymerase</fullName>
    </submittedName>
</protein>
<comment type="similarity">
    <text evidence="2">Belongs to the eukaryotic RPA49/POLR1E RNA polymerase subunit family.</text>
</comment>
<name>A0AAV3RAZ2_LITER</name>
<accession>A0AAV3RAZ2</accession>
<dbReference type="GO" id="GO:0005730">
    <property type="term" value="C:nucleolus"/>
    <property type="evidence" value="ECO:0007669"/>
    <property type="project" value="UniProtKB-SubCell"/>
</dbReference>
<dbReference type="GO" id="GO:0006351">
    <property type="term" value="P:DNA-templated transcription"/>
    <property type="evidence" value="ECO:0007669"/>
    <property type="project" value="InterPro"/>
</dbReference>
<keyword evidence="5" id="KW-0539">Nucleus</keyword>
<dbReference type="AlphaFoldDB" id="A0AAV3RAZ2"/>
<evidence type="ECO:0000256" key="3">
    <source>
        <dbReference type="ARBA" id="ARBA00022478"/>
    </source>
</evidence>
<keyword evidence="3 6" id="KW-0240">DNA-directed RNA polymerase</keyword>
<dbReference type="InterPro" id="IPR009668">
    <property type="entry name" value="RNA_pol-assoc_fac_A49-like"/>
</dbReference>
<comment type="subcellular location">
    <subcellularLocation>
        <location evidence="1">Nucleus</location>
        <location evidence="1">Nucleolus</location>
    </subcellularLocation>
</comment>
<evidence type="ECO:0000256" key="2">
    <source>
        <dbReference type="ARBA" id="ARBA00009430"/>
    </source>
</evidence>
<evidence type="ECO:0000313" key="6">
    <source>
        <dbReference type="EMBL" id="GAA0173549.1"/>
    </source>
</evidence>
<dbReference type="Proteomes" id="UP001454036">
    <property type="component" value="Unassembled WGS sequence"/>
</dbReference>
<keyword evidence="7" id="KW-1185">Reference proteome</keyword>
<dbReference type="PANTHER" id="PTHR14440">
    <property type="entry name" value="DNA-DIRECTED RNA POLYMERASE I SUBUNIT RPA49"/>
    <property type="match status" value="1"/>
</dbReference>
<comment type="caution">
    <text evidence="6">The sequence shown here is derived from an EMBL/GenBank/DDBJ whole genome shotgun (WGS) entry which is preliminary data.</text>
</comment>
<dbReference type="GO" id="GO:0003677">
    <property type="term" value="F:DNA binding"/>
    <property type="evidence" value="ECO:0007669"/>
    <property type="project" value="InterPro"/>
</dbReference>
<evidence type="ECO:0000256" key="4">
    <source>
        <dbReference type="ARBA" id="ARBA00023163"/>
    </source>
</evidence>
<evidence type="ECO:0000256" key="1">
    <source>
        <dbReference type="ARBA" id="ARBA00004604"/>
    </source>
</evidence>